<feature type="compositionally biased region" description="Polar residues" evidence="8">
    <location>
        <begin position="264"/>
        <end position="274"/>
    </location>
</feature>
<dbReference type="InterPro" id="IPR013087">
    <property type="entry name" value="Znf_C2H2_type"/>
</dbReference>
<feature type="compositionally biased region" description="Acidic residues" evidence="8">
    <location>
        <begin position="521"/>
        <end position="533"/>
    </location>
</feature>
<feature type="compositionally biased region" description="Polar residues" evidence="8">
    <location>
        <begin position="380"/>
        <end position="391"/>
    </location>
</feature>
<evidence type="ECO:0000256" key="7">
    <source>
        <dbReference type="PROSITE-ProRule" id="PRU00042"/>
    </source>
</evidence>
<dbReference type="SMART" id="SM00355">
    <property type="entry name" value="ZnF_C2H2"/>
    <property type="match status" value="3"/>
</dbReference>
<dbReference type="GO" id="GO:0008270">
    <property type="term" value="F:zinc ion binding"/>
    <property type="evidence" value="ECO:0007669"/>
    <property type="project" value="UniProtKB-KW"/>
</dbReference>
<proteinExistence type="predicted"/>
<dbReference type="PANTHER" id="PTHR16515">
    <property type="entry name" value="PR DOMAIN ZINC FINGER PROTEIN"/>
    <property type="match status" value="1"/>
</dbReference>
<evidence type="ECO:0000256" key="2">
    <source>
        <dbReference type="ARBA" id="ARBA00022723"/>
    </source>
</evidence>
<evidence type="ECO:0000256" key="4">
    <source>
        <dbReference type="ARBA" id="ARBA00022771"/>
    </source>
</evidence>
<keyword evidence="3" id="KW-0677">Repeat</keyword>
<comment type="caution">
    <text evidence="10">The sequence shown here is derived from an EMBL/GenBank/DDBJ whole genome shotgun (WGS) entry which is preliminary data.</text>
</comment>
<dbReference type="PROSITE" id="PS50157">
    <property type="entry name" value="ZINC_FINGER_C2H2_2"/>
    <property type="match status" value="3"/>
</dbReference>
<evidence type="ECO:0000256" key="6">
    <source>
        <dbReference type="ARBA" id="ARBA00023242"/>
    </source>
</evidence>
<dbReference type="SUPFAM" id="SSF57667">
    <property type="entry name" value="beta-beta-alpha zinc fingers"/>
    <property type="match status" value="2"/>
</dbReference>
<evidence type="ECO:0000313" key="10">
    <source>
        <dbReference type="EMBL" id="KAG1544787.1"/>
    </source>
</evidence>
<dbReference type="Gene3D" id="3.30.160.60">
    <property type="entry name" value="Classic Zinc Finger"/>
    <property type="match status" value="2"/>
</dbReference>
<feature type="compositionally biased region" description="Polar residues" evidence="8">
    <location>
        <begin position="333"/>
        <end position="344"/>
    </location>
</feature>
<dbReference type="AlphaFoldDB" id="A0A9P6YCB2"/>
<dbReference type="InterPro" id="IPR036236">
    <property type="entry name" value="Znf_C2H2_sf"/>
</dbReference>
<feature type="compositionally biased region" description="Low complexity" evidence="8">
    <location>
        <begin position="361"/>
        <end position="375"/>
    </location>
</feature>
<feature type="region of interest" description="Disordered" evidence="8">
    <location>
        <begin position="231"/>
        <end position="391"/>
    </location>
</feature>
<dbReference type="InterPro" id="IPR050331">
    <property type="entry name" value="Zinc_finger"/>
</dbReference>
<evidence type="ECO:0000259" key="9">
    <source>
        <dbReference type="PROSITE" id="PS50157"/>
    </source>
</evidence>
<dbReference type="GO" id="GO:0010468">
    <property type="term" value="P:regulation of gene expression"/>
    <property type="evidence" value="ECO:0007669"/>
    <property type="project" value="TreeGrafter"/>
</dbReference>
<gene>
    <name evidence="10" type="ORF">G6F51_005854</name>
</gene>
<feature type="region of interest" description="Disordered" evidence="8">
    <location>
        <begin position="1"/>
        <end position="33"/>
    </location>
</feature>
<dbReference type="EMBL" id="JAANIT010000748">
    <property type="protein sequence ID" value="KAG1544787.1"/>
    <property type="molecule type" value="Genomic_DNA"/>
</dbReference>
<organism evidence="10 11">
    <name type="scientific">Rhizopus oryzae</name>
    <name type="common">Mucormycosis agent</name>
    <name type="synonym">Rhizopus arrhizus var. delemar</name>
    <dbReference type="NCBI Taxonomy" id="64495"/>
    <lineage>
        <taxon>Eukaryota</taxon>
        <taxon>Fungi</taxon>
        <taxon>Fungi incertae sedis</taxon>
        <taxon>Mucoromycota</taxon>
        <taxon>Mucoromycotina</taxon>
        <taxon>Mucoromycetes</taxon>
        <taxon>Mucorales</taxon>
        <taxon>Mucorineae</taxon>
        <taxon>Rhizopodaceae</taxon>
        <taxon>Rhizopus</taxon>
    </lineage>
</organism>
<name>A0A9P6YCB2_RHIOR</name>
<evidence type="ECO:0000256" key="5">
    <source>
        <dbReference type="ARBA" id="ARBA00022833"/>
    </source>
</evidence>
<reference evidence="10" key="1">
    <citation type="journal article" date="2020" name="Microb. Genom.">
        <title>Genetic diversity of clinical and environmental Mucorales isolates obtained from an investigation of mucormycosis cases among solid organ transplant recipients.</title>
        <authorList>
            <person name="Nguyen M.H."/>
            <person name="Kaul D."/>
            <person name="Muto C."/>
            <person name="Cheng S.J."/>
            <person name="Richter R.A."/>
            <person name="Bruno V.M."/>
            <person name="Liu G."/>
            <person name="Beyhan S."/>
            <person name="Sundermann A.J."/>
            <person name="Mounaud S."/>
            <person name="Pasculle A.W."/>
            <person name="Nierman W.C."/>
            <person name="Driscoll E."/>
            <person name="Cumbie R."/>
            <person name="Clancy C.J."/>
            <person name="Dupont C.L."/>
        </authorList>
    </citation>
    <scope>NUCLEOTIDE SEQUENCE</scope>
    <source>
        <strain evidence="10">GL16</strain>
    </source>
</reference>
<feature type="domain" description="C2H2-type" evidence="9">
    <location>
        <begin position="654"/>
        <end position="682"/>
    </location>
</feature>
<keyword evidence="4 7" id="KW-0863">Zinc-finger</keyword>
<feature type="domain" description="C2H2-type" evidence="9">
    <location>
        <begin position="595"/>
        <end position="622"/>
    </location>
</feature>
<sequence length="684" mass="76842">MTQAPGLRFLNGFKDKQNSPPKEPTNDPDNVQGWLMNVHSFRKEDKKKENGDADILVNIVDADNNCISVEKTKRSDGRPESVHSVDSVNLDELINANYTVDMDDETDLTDLANLDIIDDSTEDFWNLNQNEDMLSPFNNGFNELMTKPPQLDWTAPTNTQINVPKPVLNPVNKEIALRKRSDSLSSDNSLTSQSTVTQYAKYGMTPVIYPSESSSSSSRPLSRLSNYSASSLASSSGIPHHPRPNGTGIPTPSRSYTSKKETRVPTTNNNTARTQLAKRASHIPAPTSHHHSPPVPQKTLSSSSSPSAPTTTRKSRIPNQRASHIPTIGRPASPQTASRVSIRSPTPRLFQKTEEKKRILSPPTTATTTTTSRPSGLRPPNSSGNARNYQSNMGASPIVTTPFLDENIDTPYSPPFFDTFDLPSYANALNQEILVGNYLNDWHEHGAIAQFNGDPTELLIDKSKTPQLSVSKFSFTPAQKSDHEGLFPPLQSSKSTIDIKPEPVDDEFRDLLDLGSPLSEEMEPLEEEQEQEQEAVKEEKPVKEETSLKENLLVDENPIEEKPKKRGRKRKQQDDEEKPPKKRPSAKKSPDSRSYPCPYCDHVSKRRYNLGTHIKTHDKNRTKEFECPQCLKRFDRRHDRDRHLATVHRGERSFTCKECAVHFSRRDGLNRHLASQHEDNDDYD</sequence>
<dbReference type="Proteomes" id="UP000717996">
    <property type="component" value="Unassembled WGS sequence"/>
</dbReference>
<keyword evidence="6" id="KW-0539">Nucleus</keyword>
<dbReference type="OrthoDB" id="6601382at2759"/>
<evidence type="ECO:0000256" key="8">
    <source>
        <dbReference type="SAM" id="MobiDB-lite"/>
    </source>
</evidence>
<feature type="region of interest" description="Disordered" evidence="8">
    <location>
        <begin position="476"/>
        <end position="503"/>
    </location>
</feature>
<feature type="domain" description="C2H2-type" evidence="9">
    <location>
        <begin position="625"/>
        <end position="653"/>
    </location>
</feature>
<evidence type="ECO:0000256" key="1">
    <source>
        <dbReference type="ARBA" id="ARBA00004123"/>
    </source>
</evidence>
<keyword evidence="2" id="KW-0479">Metal-binding</keyword>
<dbReference type="Pfam" id="PF00096">
    <property type="entry name" value="zf-C2H2"/>
    <property type="match status" value="2"/>
</dbReference>
<feature type="compositionally biased region" description="Basic and acidic residues" evidence="8">
    <location>
        <begin position="534"/>
        <end position="548"/>
    </location>
</feature>
<feature type="compositionally biased region" description="Low complexity" evidence="8">
    <location>
        <begin position="298"/>
        <end position="312"/>
    </location>
</feature>
<dbReference type="PROSITE" id="PS00028">
    <property type="entry name" value="ZINC_FINGER_C2H2_1"/>
    <property type="match status" value="2"/>
</dbReference>
<accession>A0A9P6YCB2</accession>
<protein>
    <recommendedName>
        <fullName evidence="9">C2H2-type domain-containing protein</fullName>
    </recommendedName>
</protein>
<keyword evidence="5" id="KW-0862">Zinc</keyword>
<dbReference type="PANTHER" id="PTHR16515:SF49">
    <property type="entry name" value="GASTRULA ZINC FINGER PROTEIN XLCGF49.1-LIKE-RELATED"/>
    <property type="match status" value="1"/>
</dbReference>
<evidence type="ECO:0000256" key="3">
    <source>
        <dbReference type="ARBA" id="ARBA00022737"/>
    </source>
</evidence>
<feature type="region of interest" description="Disordered" evidence="8">
    <location>
        <begin position="521"/>
        <end position="598"/>
    </location>
</feature>
<evidence type="ECO:0000313" key="11">
    <source>
        <dbReference type="Proteomes" id="UP000717996"/>
    </source>
</evidence>
<dbReference type="GO" id="GO:0005634">
    <property type="term" value="C:nucleus"/>
    <property type="evidence" value="ECO:0007669"/>
    <property type="project" value="UniProtKB-SubCell"/>
</dbReference>
<comment type="subcellular location">
    <subcellularLocation>
        <location evidence="1">Nucleus</location>
    </subcellularLocation>
</comment>